<dbReference type="SUPFAM" id="SSF81296">
    <property type="entry name" value="E set domains"/>
    <property type="match status" value="1"/>
</dbReference>
<organism evidence="5 6">
    <name type="scientific">Steinernema hermaphroditum</name>
    <dbReference type="NCBI Taxonomy" id="289476"/>
    <lineage>
        <taxon>Eukaryota</taxon>
        <taxon>Metazoa</taxon>
        <taxon>Ecdysozoa</taxon>
        <taxon>Nematoda</taxon>
        <taxon>Chromadorea</taxon>
        <taxon>Rhabditida</taxon>
        <taxon>Tylenchina</taxon>
        <taxon>Panagrolaimomorpha</taxon>
        <taxon>Strongyloidoidea</taxon>
        <taxon>Steinernematidae</taxon>
        <taxon>Steinernema</taxon>
    </lineage>
</organism>
<dbReference type="PANTHER" id="PTHR11590:SF70">
    <property type="entry name" value="PROTEIN-GLUTAMINE GAMMA-GLUTAMYLTRANSFERASE 4"/>
    <property type="match status" value="1"/>
</dbReference>
<dbReference type="GO" id="GO:0046872">
    <property type="term" value="F:metal ion binding"/>
    <property type="evidence" value="ECO:0007669"/>
    <property type="project" value="UniProtKB-KW"/>
</dbReference>
<feature type="binding site" evidence="3">
    <location>
        <position position="420"/>
    </location>
    <ligand>
        <name>Ca(2+)</name>
        <dbReference type="ChEBI" id="CHEBI:29108"/>
    </ligand>
</feature>
<feature type="active site" evidence="2">
    <location>
        <position position="300"/>
    </location>
</feature>
<dbReference type="Gene3D" id="2.60.40.10">
    <property type="entry name" value="Immunoglobulins"/>
    <property type="match status" value="3"/>
</dbReference>
<dbReference type="SUPFAM" id="SSF54001">
    <property type="entry name" value="Cysteine proteinases"/>
    <property type="match status" value="1"/>
</dbReference>
<dbReference type="AlphaFoldDB" id="A0AA39GZJ9"/>
<dbReference type="InterPro" id="IPR014756">
    <property type="entry name" value="Ig_E-set"/>
</dbReference>
<feature type="active site" evidence="2">
    <location>
        <position position="355"/>
    </location>
</feature>
<dbReference type="Proteomes" id="UP001175271">
    <property type="component" value="Unassembled WGS sequence"/>
</dbReference>
<comment type="similarity">
    <text evidence="1">Belongs to the transglutaminase superfamily. Transglutaminase family.</text>
</comment>
<evidence type="ECO:0000256" key="3">
    <source>
        <dbReference type="PIRSR" id="PIRSR000459-2"/>
    </source>
</evidence>
<evidence type="ECO:0000313" key="5">
    <source>
        <dbReference type="EMBL" id="KAK0396442.1"/>
    </source>
</evidence>
<feature type="active site" evidence="2">
    <location>
        <position position="378"/>
    </location>
</feature>
<dbReference type="InterPro" id="IPR036985">
    <property type="entry name" value="Transglutaminase-like_sf"/>
</dbReference>
<evidence type="ECO:0000313" key="6">
    <source>
        <dbReference type="Proteomes" id="UP001175271"/>
    </source>
</evidence>
<dbReference type="PIRSF" id="PIRSF000459">
    <property type="entry name" value="TGM_EBP42"/>
    <property type="match status" value="1"/>
</dbReference>
<evidence type="ECO:0000256" key="1">
    <source>
        <dbReference type="ARBA" id="ARBA00005968"/>
    </source>
</evidence>
<name>A0AA39GZJ9_9BILA</name>
<dbReference type="InterPro" id="IPR038765">
    <property type="entry name" value="Papain-like_cys_pep_sf"/>
</dbReference>
<evidence type="ECO:0000259" key="4">
    <source>
        <dbReference type="SMART" id="SM00460"/>
    </source>
</evidence>
<sequence>MPVDSIETSIVDVVDVDLLAEVNARKHSTEKYDWQTKTKIVARRGFPVEICLETTETFVPSKHALYIELILDNDNYGRPEYHRKLRLETSDLFTDSRRNWSAKLNRCEGKHLFVTVTVPLSAAIGCWNVIVSTGTWSEHQQIFSERPSTFSKLRRDDNCAIYVIFNVLKNEGTVFLDSSENRDLYVNREIDYYYGGAPKGETGYMFFSHPWIHSQFEEETMIAVMKLLKNLSDGNYLGIRQRGSIVQVSRKLSYAFPTYLLFGRWDNNYEGGKAPTDWNGTSEIVSTWLKTRQHVRYAQCFVFASVFVTMMRCIGVASRSVTCIRSAHDTDQSLTVDIEYRNGDVSRNESIWNYHVWTEIWCRRNDLPIGFDGWQVVDPTPQERSQGLPQCGPMSVKALREAQVKLPYDGWFVYGEMNADVVHWTFDADNNAQVAKHLKEDVGRALLTANVPTIEDPMIITNSYKDREGSHEERSLHMRAIRELRVLEREARYRRLYANEKQLTHIEDVLISVSDIEQIEYGSNIVLKINLENRALTDRTVDLSARLNAEDHTGRVVGRIKDYKMTQHLVPQETKELSYTVASSEYAKHVTANQILSFSVSATVVDTKQFVHDTDKFYITGTAISFEQVPKQVPVNDVFPMALYFRNPLQTQLEGIELFLHSGAHSKPMKVQRFPKVLKANGKVRIRCKVRAVAQGERFLLATVKCDQLSIMTISRSILISSP</sequence>
<dbReference type="InterPro" id="IPR001102">
    <property type="entry name" value="Transglutaminase_N"/>
</dbReference>
<dbReference type="InterPro" id="IPR002931">
    <property type="entry name" value="Transglutaminase-like"/>
</dbReference>
<keyword evidence="6" id="KW-1185">Reference proteome</keyword>
<feature type="binding site" evidence="3">
    <location>
        <position position="418"/>
    </location>
    <ligand>
        <name>Ca(2+)</name>
        <dbReference type="ChEBI" id="CHEBI:29108"/>
    </ligand>
</feature>
<dbReference type="InterPro" id="IPR036238">
    <property type="entry name" value="Transglutaminase_C_sf"/>
</dbReference>
<feature type="binding site" evidence="3">
    <location>
        <position position="473"/>
    </location>
    <ligand>
        <name>Ca(2+)</name>
        <dbReference type="ChEBI" id="CHEBI:29108"/>
    </ligand>
</feature>
<protein>
    <recommendedName>
        <fullName evidence="4">Transglutaminase-like domain-containing protein</fullName>
    </recommendedName>
</protein>
<dbReference type="InterPro" id="IPR013783">
    <property type="entry name" value="Ig-like_fold"/>
</dbReference>
<dbReference type="EMBL" id="JAUCMV010000005">
    <property type="protein sequence ID" value="KAK0396442.1"/>
    <property type="molecule type" value="Genomic_DNA"/>
</dbReference>
<dbReference type="Gene3D" id="3.90.260.10">
    <property type="entry name" value="Transglutaminase-like"/>
    <property type="match status" value="1"/>
</dbReference>
<feature type="domain" description="Transglutaminase-like" evidence="4">
    <location>
        <begin position="292"/>
        <end position="381"/>
    </location>
</feature>
<evidence type="ECO:0000256" key="2">
    <source>
        <dbReference type="PIRSR" id="PIRSR000459-1"/>
    </source>
</evidence>
<dbReference type="InterPro" id="IPR023608">
    <property type="entry name" value="Transglutaminase_animal"/>
</dbReference>
<keyword evidence="3" id="KW-0479">Metal-binding</keyword>
<dbReference type="SUPFAM" id="SSF49309">
    <property type="entry name" value="Transglutaminase, two C-terminal domains"/>
    <property type="match status" value="2"/>
</dbReference>
<dbReference type="PANTHER" id="PTHR11590">
    <property type="entry name" value="PROTEIN-GLUTAMINE GAMMA-GLUTAMYLTRANSFERASE"/>
    <property type="match status" value="1"/>
</dbReference>
<dbReference type="Pfam" id="PF01841">
    <property type="entry name" value="Transglut_core"/>
    <property type="match status" value="1"/>
</dbReference>
<feature type="binding site" evidence="3">
    <location>
        <position position="468"/>
    </location>
    <ligand>
        <name>Ca(2+)</name>
        <dbReference type="ChEBI" id="CHEBI:29108"/>
    </ligand>
</feature>
<accession>A0AA39GZJ9</accession>
<dbReference type="GO" id="GO:0003810">
    <property type="term" value="F:protein-glutamine gamma-glutamyltransferase activity"/>
    <property type="evidence" value="ECO:0007669"/>
    <property type="project" value="InterPro"/>
</dbReference>
<gene>
    <name evidence="5" type="ORF">QR680_001716</name>
</gene>
<dbReference type="Pfam" id="PF00868">
    <property type="entry name" value="Transglut_N"/>
    <property type="match status" value="1"/>
</dbReference>
<comment type="cofactor">
    <cofactor evidence="3">
        <name>Ca(2+)</name>
        <dbReference type="ChEBI" id="CHEBI:29108"/>
    </cofactor>
    <text evidence="3">Binds 1 Ca(2+) ion per subunit.</text>
</comment>
<proteinExistence type="inferred from homology"/>
<dbReference type="SMART" id="SM00460">
    <property type="entry name" value="TGc"/>
    <property type="match status" value="1"/>
</dbReference>
<comment type="caution">
    <text evidence="5">The sequence shown here is derived from an EMBL/GenBank/DDBJ whole genome shotgun (WGS) entry which is preliminary data.</text>
</comment>
<dbReference type="InterPro" id="IPR050779">
    <property type="entry name" value="Transglutaminase"/>
</dbReference>
<keyword evidence="3" id="KW-0106">Calcium</keyword>
<reference evidence="5" key="1">
    <citation type="submission" date="2023-06" db="EMBL/GenBank/DDBJ databases">
        <title>Genomic analysis of the entomopathogenic nematode Steinernema hermaphroditum.</title>
        <authorList>
            <person name="Schwarz E.M."/>
            <person name="Heppert J.K."/>
            <person name="Baniya A."/>
            <person name="Schwartz H.T."/>
            <person name="Tan C.-H."/>
            <person name="Antoshechkin I."/>
            <person name="Sternberg P.W."/>
            <person name="Goodrich-Blair H."/>
            <person name="Dillman A.R."/>
        </authorList>
    </citation>
    <scope>NUCLEOTIDE SEQUENCE</scope>
    <source>
        <strain evidence="5">PS9179</strain>
        <tissue evidence="5">Whole animal</tissue>
    </source>
</reference>